<dbReference type="PANTHER" id="PTHR20916:SF18">
    <property type="entry name" value="IPT_TIG DOMAIN-CONTAINING PROTEIN"/>
    <property type="match status" value="1"/>
</dbReference>
<feature type="region of interest" description="Disordered" evidence="1">
    <location>
        <begin position="486"/>
        <end position="525"/>
    </location>
</feature>
<feature type="compositionally biased region" description="Low complexity" evidence="1">
    <location>
        <begin position="502"/>
        <end position="513"/>
    </location>
</feature>
<sequence length="630" mass="70000">DGHTLLRFKCSCCLLVFAVINFALSCAGIVKMDWRVHAHGVAYSSILMLISSAVLRGRRSLEWEKRMYRHVADAGLLLVCAHIWSSEQPEYFDLVASVTIFPLCGQVINQMCTPWQKPQELSSVVAYAACRAALFWKNWANTSHLLWVELAMHIIMTVSGCHFNSILCTRYAAERENIDLLHTAFDCSFIMDTCGQVLDGVSQLDCIAKCHMVGWNFKKLITPDGQGRFEDFLFQLRSRTVSLSAAQGALQCFTVIRDAEGSEFDVELRCVKSCGRNVIALRIHGEKRHSLADLQECKDITDPDAAADFTLDIPLGAEYSSFHNHNSHHNNNNNNKNKNNNHNHNNNSNNHNNCAKSGADIPAGDMQGIGKLTVGCDGTVQTSSPLWAILFRQDSLEGMKMLDCVFPPDHDQLQRGLHNFGTALAATWPAEQVQLRFAREADKTIFQVSVEMSAAREATQVDLTVCSSCEELGHVRDLLQPMLMPEEQRSHQQHARAHRTNDNNSSSSSNYSSNRRKASKEGVSLTSIDEDVPSVDMDVPSVAAAPAWIRHFATHLAVHVFPRLPAARHRRPDWEGACSQIRLVVELLSSGQDSNLAHTYHPCMGFSCTVCEAAIEPHESSCQICGEPAD</sequence>
<evidence type="ECO:0000313" key="4">
    <source>
        <dbReference type="Proteomes" id="UP000654075"/>
    </source>
</evidence>
<feature type="region of interest" description="Disordered" evidence="1">
    <location>
        <begin position="322"/>
        <end position="359"/>
    </location>
</feature>
<feature type="transmembrane region" description="Helical" evidence="2">
    <location>
        <begin position="12"/>
        <end position="30"/>
    </location>
</feature>
<dbReference type="EMBL" id="CAJNNV010026968">
    <property type="protein sequence ID" value="CAE8619335.1"/>
    <property type="molecule type" value="Genomic_DNA"/>
</dbReference>
<dbReference type="PANTHER" id="PTHR20916">
    <property type="entry name" value="CYSTEINE AND GLYCINE-RICH PROTEIN 2 BINDING PROTEIN"/>
    <property type="match status" value="1"/>
</dbReference>
<evidence type="ECO:0000313" key="3">
    <source>
        <dbReference type="EMBL" id="CAE8619335.1"/>
    </source>
</evidence>
<dbReference type="AlphaFoldDB" id="A0A813G3U2"/>
<keyword evidence="2" id="KW-1133">Transmembrane helix</keyword>
<keyword evidence="2" id="KW-0812">Transmembrane</keyword>
<evidence type="ECO:0000256" key="1">
    <source>
        <dbReference type="SAM" id="MobiDB-lite"/>
    </source>
</evidence>
<organism evidence="3 4">
    <name type="scientific">Polarella glacialis</name>
    <name type="common">Dinoflagellate</name>
    <dbReference type="NCBI Taxonomy" id="89957"/>
    <lineage>
        <taxon>Eukaryota</taxon>
        <taxon>Sar</taxon>
        <taxon>Alveolata</taxon>
        <taxon>Dinophyceae</taxon>
        <taxon>Suessiales</taxon>
        <taxon>Suessiaceae</taxon>
        <taxon>Polarella</taxon>
    </lineage>
</organism>
<feature type="compositionally biased region" description="Low complexity" evidence="1">
    <location>
        <begin position="329"/>
        <end position="353"/>
    </location>
</feature>
<feature type="non-terminal residue" evidence="3">
    <location>
        <position position="1"/>
    </location>
</feature>
<protein>
    <submittedName>
        <fullName evidence="3">Uncharacterized protein</fullName>
    </submittedName>
</protein>
<evidence type="ECO:0000256" key="2">
    <source>
        <dbReference type="SAM" id="Phobius"/>
    </source>
</evidence>
<keyword evidence="2" id="KW-0472">Membrane</keyword>
<dbReference type="Proteomes" id="UP000654075">
    <property type="component" value="Unassembled WGS sequence"/>
</dbReference>
<accession>A0A813G3U2</accession>
<reference evidence="3" key="1">
    <citation type="submission" date="2021-02" db="EMBL/GenBank/DDBJ databases">
        <authorList>
            <person name="Dougan E. K."/>
            <person name="Rhodes N."/>
            <person name="Thang M."/>
            <person name="Chan C."/>
        </authorList>
    </citation>
    <scope>NUCLEOTIDE SEQUENCE</scope>
</reference>
<comment type="caution">
    <text evidence="3">The sequence shown here is derived from an EMBL/GenBank/DDBJ whole genome shotgun (WGS) entry which is preliminary data.</text>
</comment>
<proteinExistence type="predicted"/>
<name>A0A813G3U2_POLGL</name>
<keyword evidence="4" id="KW-1185">Reference proteome</keyword>
<gene>
    <name evidence="3" type="ORF">PGLA1383_LOCUS36925</name>
</gene>